<dbReference type="InterPro" id="IPR043128">
    <property type="entry name" value="Rev_trsase/Diguanyl_cyclase"/>
</dbReference>
<keyword evidence="3" id="KW-1133">Transmembrane helix</keyword>
<feature type="transmembrane region" description="Helical" evidence="3">
    <location>
        <begin position="121"/>
        <end position="141"/>
    </location>
</feature>
<dbReference type="PANTHER" id="PTHR45138:SF9">
    <property type="entry name" value="DIGUANYLATE CYCLASE DGCM-RELATED"/>
    <property type="match status" value="1"/>
</dbReference>
<gene>
    <name evidence="5" type="ORF">EPK99_14490</name>
</gene>
<feature type="transmembrane region" description="Helical" evidence="3">
    <location>
        <begin position="153"/>
        <end position="172"/>
    </location>
</feature>
<dbReference type="GO" id="GO:0005886">
    <property type="term" value="C:plasma membrane"/>
    <property type="evidence" value="ECO:0007669"/>
    <property type="project" value="TreeGrafter"/>
</dbReference>
<name>A0A444LF98_9HYPH</name>
<dbReference type="OrthoDB" id="9812260at2"/>
<keyword evidence="3" id="KW-0812">Transmembrane</keyword>
<dbReference type="InterPro" id="IPR000160">
    <property type="entry name" value="GGDEF_dom"/>
</dbReference>
<dbReference type="PROSITE" id="PS50887">
    <property type="entry name" value="GGDEF"/>
    <property type="match status" value="1"/>
</dbReference>
<evidence type="ECO:0000256" key="1">
    <source>
        <dbReference type="ARBA" id="ARBA00012528"/>
    </source>
</evidence>
<dbReference type="SMART" id="SM00267">
    <property type="entry name" value="GGDEF"/>
    <property type="match status" value="1"/>
</dbReference>
<feature type="transmembrane region" description="Helical" evidence="3">
    <location>
        <begin position="6"/>
        <end position="27"/>
    </location>
</feature>
<feature type="transmembrane region" description="Helical" evidence="3">
    <location>
        <begin position="34"/>
        <end position="56"/>
    </location>
</feature>
<feature type="transmembrane region" description="Helical" evidence="3">
    <location>
        <begin position="62"/>
        <end position="84"/>
    </location>
</feature>
<feature type="domain" description="GGDEF" evidence="4">
    <location>
        <begin position="246"/>
        <end position="379"/>
    </location>
</feature>
<reference evidence="5 6" key="1">
    <citation type="submission" date="2019-01" db="EMBL/GenBank/DDBJ databases">
        <title>The draft genome of Rhizobium sp. 24NR.</title>
        <authorList>
            <person name="Liu L."/>
            <person name="Liang L."/>
            <person name="Shi S."/>
            <person name="Xu L."/>
            <person name="Wang X."/>
            <person name="Li L."/>
            <person name="Zhang X."/>
        </authorList>
    </citation>
    <scope>NUCLEOTIDE SEQUENCE [LARGE SCALE GENOMIC DNA]</scope>
    <source>
        <strain evidence="5 6">24NR</strain>
    </source>
</reference>
<comment type="caution">
    <text evidence="5">The sequence shown here is derived from an EMBL/GenBank/DDBJ whole genome shotgun (WGS) entry which is preliminary data.</text>
</comment>
<evidence type="ECO:0000313" key="5">
    <source>
        <dbReference type="EMBL" id="RWX76876.1"/>
    </source>
</evidence>
<organism evidence="5 6">
    <name type="scientific">Neorhizobium lilium</name>
    <dbReference type="NCBI Taxonomy" id="2503024"/>
    <lineage>
        <taxon>Bacteria</taxon>
        <taxon>Pseudomonadati</taxon>
        <taxon>Pseudomonadota</taxon>
        <taxon>Alphaproteobacteria</taxon>
        <taxon>Hyphomicrobiales</taxon>
        <taxon>Rhizobiaceae</taxon>
        <taxon>Rhizobium/Agrobacterium group</taxon>
        <taxon>Neorhizobium</taxon>
    </lineage>
</organism>
<protein>
    <recommendedName>
        <fullName evidence="1">diguanylate cyclase</fullName>
        <ecNumber evidence="1">2.7.7.65</ecNumber>
    </recommendedName>
</protein>
<dbReference type="Proteomes" id="UP000287687">
    <property type="component" value="Unassembled WGS sequence"/>
</dbReference>
<dbReference type="CDD" id="cd01949">
    <property type="entry name" value="GGDEF"/>
    <property type="match status" value="1"/>
</dbReference>
<feature type="transmembrane region" description="Helical" evidence="3">
    <location>
        <begin position="96"/>
        <end position="115"/>
    </location>
</feature>
<dbReference type="RefSeq" id="WP_128443792.1">
    <property type="nucleotide sequence ID" value="NZ_SBIP01000003.1"/>
</dbReference>
<dbReference type="InterPro" id="IPR029787">
    <property type="entry name" value="Nucleotide_cyclase"/>
</dbReference>
<proteinExistence type="predicted"/>
<dbReference type="AlphaFoldDB" id="A0A444LF98"/>
<evidence type="ECO:0000313" key="6">
    <source>
        <dbReference type="Proteomes" id="UP000287687"/>
    </source>
</evidence>
<evidence type="ECO:0000256" key="2">
    <source>
        <dbReference type="ARBA" id="ARBA00034247"/>
    </source>
</evidence>
<evidence type="ECO:0000256" key="3">
    <source>
        <dbReference type="SAM" id="Phobius"/>
    </source>
</evidence>
<accession>A0A444LF98</accession>
<keyword evidence="3" id="KW-0472">Membrane</keyword>
<dbReference type="SUPFAM" id="SSF55073">
    <property type="entry name" value="Nucleotide cyclase"/>
    <property type="match status" value="1"/>
</dbReference>
<dbReference type="EMBL" id="SBIP01000003">
    <property type="protein sequence ID" value="RWX76876.1"/>
    <property type="molecule type" value="Genomic_DNA"/>
</dbReference>
<dbReference type="InterPro" id="IPR050469">
    <property type="entry name" value="Diguanylate_Cyclase"/>
</dbReference>
<dbReference type="GO" id="GO:1902201">
    <property type="term" value="P:negative regulation of bacterial-type flagellum-dependent cell motility"/>
    <property type="evidence" value="ECO:0007669"/>
    <property type="project" value="TreeGrafter"/>
</dbReference>
<feature type="transmembrane region" description="Helical" evidence="3">
    <location>
        <begin position="188"/>
        <end position="208"/>
    </location>
</feature>
<dbReference type="GO" id="GO:0043709">
    <property type="term" value="P:cell adhesion involved in single-species biofilm formation"/>
    <property type="evidence" value="ECO:0007669"/>
    <property type="project" value="TreeGrafter"/>
</dbReference>
<dbReference type="GO" id="GO:0052621">
    <property type="term" value="F:diguanylate cyclase activity"/>
    <property type="evidence" value="ECO:0007669"/>
    <property type="project" value="UniProtKB-EC"/>
</dbReference>
<evidence type="ECO:0000259" key="4">
    <source>
        <dbReference type="PROSITE" id="PS50887"/>
    </source>
</evidence>
<dbReference type="PANTHER" id="PTHR45138">
    <property type="entry name" value="REGULATORY COMPONENTS OF SENSORY TRANSDUCTION SYSTEM"/>
    <property type="match status" value="1"/>
</dbReference>
<comment type="catalytic activity">
    <reaction evidence="2">
        <text>2 GTP = 3',3'-c-di-GMP + 2 diphosphate</text>
        <dbReference type="Rhea" id="RHEA:24898"/>
        <dbReference type="ChEBI" id="CHEBI:33019"/>
        <dbReference type="ChEBI" id="CHEBI:37565"/>
        <dbReference type="ChEBI" id="CHEBI:58805"/>
        <dbReference type="EC" id="2.7.7.65"/>
    </reaction>
</comment>
<dbReference type="Gene3D" id="3.30.70.270">
    <property type="match status" value="1"/>
</dbReference>
<dbReference type="Pfam" id="PF00990">
    <property type="entry name" value="GGDEF"/>
    <property type="match status" value="1"/>
</dbReference>
<keyword evidence="6" id="KW-1185">Reference proteome</keyword>
<dbReference type="EC" id="2.7.7.65" evidence="1"/>
<dbReference type="NCBIfam" id="TIGR00254">
    <property type="entry name" value="GGDEF"/>
    <property type="match status" value="1"/>
</dbReference>
<sequence length="392" mass="41821">MMLDYHSLLLALGFSSACLMVTLFGTWFSRRTDFFLLTLVIALLFTVSGIGVYSTYTVNATLVSAGLAYGLLMTGFSVIYAASVQFRKGGRPWNRSLSVATISIGMGLPLISGGLDGLGFIVMNILTAGLLMGTAYQYWLARAEAPVPLGGMVILYTVSGISFVLCAAVLIQEGNLTLGHAPDNWAETLNLGVCIAGMTGIGALSLALHQWRLAAHHRNEAMTDSLTGLLNRRALFDGHGHRMLGVSTAVVVFDIDRFKVINDEHGHAAGDLVLKLFASDLSADLKAQTTAARLGGEEFALILDEVMPGRAERIANQVRRRFGARDIEIGGHVLRCTVSAGVAVGLPGGQPFEAVLNLADQALYEAKRGGRNRVELAAHLRSIGTSENRTSA</sequence>